<comment type="caution">
    <text evidence="1">The sequence shown here is derived from an EMBL/GenBank/DDBJ whole genome shotgun (WGS) entry which is preliminary data.</text>
</comment>
<evidence type="ECO:0000313" key="1">
    <source>
        <dbReference type="EMBL" id="EFU37685.1"/>
    </source>
</evidence>
<dbReference type="EMBL" id="ADWQ01000001">
    <property type="protein sequence ID" value="EFU37685.1"/>
    <property type="molecule type" value="Genomic_DNA"/>
</dbReference>
<accession>A0AAN3SH84</accession>
<gene>
    <name evidence="1" type="ORF">HMPREF9350_00103</name>
</gene>
<evidence type="ECO:0000313" key="2">
    <source>
        <dbReference type="Proteomes" id="UP000005056"/>
    </source>
</evidence>
<protein>
    <submittedName>
        <fullName evidence="1">Uncharacterized protein</fullName>
    </submittedName>
</protein>
<sequence length="44" mass="5260">MKVFTSDSFGIGLRLFLERFVGRYLQFSQMMSVILRRCRLIRTS</sequence>
<dbReference type="AlphaFoldDB" id="A0AAN3SH84"/>
<name>A0AAN3SH84_ECOLX</name>
<organism evidence="1 2">
    <name type="scientific">Escherichia coli MS 85-1</name>
    <dbReference type="NCBI Taxonomy" id="679202"/>
    <lineage>
        <taxon>Bacteria</taxon>
        <taxon>Pseudomonadati</taxon>
        <taxon>Pseudomonadota</taxon>
        <taxon>Gammaproteobacteria</taxon>
        <taxon>Enterobacterales</taxon>
        <taxon>Enterobacteriaceae</taxon>
        <taxon>Escherichia</taxon>
    </lineage>
</organism>
<reference evidence="1 2" key="1">
    <citation type="submission" date="2010-09" db="EMBL/GenBank/DDBJ databases">
        <authorList>
            <person name="Weinstock G."/>
            <person name="Sodergren E."/>
            <person name="Clifton S."/>
            <person name="Fulton L."/>
            <person name="Fulton B."/>
            <person name="Courtney L."/>
            <person name="Fronick C."/>
            <person name="Harrison M."/>
            <person name="Strong C."/>
            <person name="Farmer C."/>
            <person name="Delahaunty K."/>
            <person name="Markovic C."/>
            <person name="Hall O."/>
            <person name="Minx P."/>
            <person name="Tomlinson C."/>
            <person name="Mitreva M."/>
            <person name="Hou S."/>
            <person name="Chen J."/>
            <person name="Wollam A."/>
            <person name="Pepin K.H."/>
            <person name="Johnson M."/>
            <person name="Bhonagiri V."/>
            <person name="Zhang X."/>
            <person name="Suruliraj S."/>
            <person name="Warren W."/>
            <person name="Chinwalla A."/>
            <person name="Mardis E.R."/>
            <person name="Wilson R.K."/>
        </authorList>
    </citation>
    <scope>NUCLEOTIDE SEQUENCE [LARGE SCALE GENOMIC DNA]</scope>
    <source>
        <strain evidence="1 2">MS 85-1</strain>
    </source>
</reference>
<proteinExistence type="predicted"/>
<dbReference type="Proteomes" id="UP000005056">
    <property type="component" value="Unassembled WGS sequence"/>
</dbReference>